<gene>
    <name evidence="2" type="ORF">SD28_04625</name>
</gene>
<sequence length="383" mass="43959">MSNKLLLVGLGQSFSGIVYYLDLLGIESLTISDIDKKKEQATLKYVNKKYPNIKVDNNIRPYSYSLVLLAIDGKSTQAFLYNNDNFSLFRRKRIFVSLGRPNYDSEEDFNKLNIYVKLHSAVLFFGFGLEPGITETMIYNEMNNNINSSKIECFCGCIPKKPTPPLNYNILFGDKLPYHDRPAIFKKNGQVLSTTRYASKENIYVESIGILESFHDGLSPYMLKSNLAVRFLDIKQKTVRYPGFYDNIKPLLDMGMFSDTKIDEIDLSCNDLLHKILFKNKVLSKDPDDISFIFLVSGRENNKKYTLLKSEYDNASKISGAMKLTTFFFIYTTYLLLNGILNEDYSGVVLSFEVYKSQKIYDFFISELTNLNVGSYYKGDIVE</sequence>
<keyword evidence="3" id="KW-1185">Reference proteome</keyword>
<dbReference type="SUPFAM" id="SSF55347">
    <property type="entry name" value="Glyceraldehyde-3-phosphate dehydrogenase-like, C-terminal domain"/>
    <property type="match status" value="1"/>
</dbReference>
<name>A0A0A8E5T9_9GAMM</name>
<evidence type="ECO:0000313" key="3">
    <source>
        <dbReference type="Proteomes" id="UP000031104"/>
    </source>
</evidence>
<organism evidence="2 3">
    <name type="scientific">Allofrancisella guangzhouensis</name>
    <dbReference type="NCBI Taxonomy" id="594679"/>
    <lineage>
        <taxon>Bacteria</taxon>
        <taxon>Pseudomonadati</taxon>
        <taxon>Pseudomonadota</taxon>
        <taxon>Gammaproteobacteria</taxon>
        <taxon>Thiotrichales</taxon>
        <taxon>Francisellaceae</taxon>
        <taxon>Allofrancisella</taxon>
    </lineage>
</organism>
<dbReference type="KEGG" id="fgu:SD28_04625"/>
<dbReference type="Gene3D" id="3.30.360.10">
    <property type="entry name" value="Dihydrodipicolinate Reductase, domain 2"/>
    <property type="match status" value="1"/>
</dbReference>
<protein>
    <recommendedName>
        <fullName evidence="1">Saccharopine dehydrogenase-like C-terminal domain-containing protein</fullName>
    </recommendedName>
</protein>
<feature type="domain" description="Saccharopine dehydrogenase-like C-terminal" evidence="1">
    <location>
        <begin position="128"/>
        <end position="369"/>
    </location>
</feature>
<dbReference type="InterPro" id="IPR032095">
    <property type="entry name" value="Sacchrp_dh-like_C"/>
</dbReference>
<dbReference type="STRING" id="594679.SD28_04625"/>
<proteinExistence type="predicted"/>
<evidence type="ECO:0000259" key="1">
    <source>
        <dbReference type="Pfam" id="PF16653"/>
    </source>
</evidence>
<evidence type="ECO:0000313" key="2">
    <source>
        <dbReference type="EMBL" id="AJC48967.1"/>
    </source>
</evidence>
<dbReference type="EMBL" id="CP010427">
    <property type="protein sequence ID" value="AJC48967.1"/>
    <property type="molecule type" value="Genomic_DNA"/>
</dbReference>
<dbReference type="HOGENOM" id="CLU_721117_0_0_6"/>
<reference evidence="2 3" key="1">
    <citation type="submission" date="2014-12" db="EMBL/GenBank/DDBJ databases">
        <title>Complete genome sequence of Francisella guanzhouensis strain 08HL01032 isolated from air-conditioning system in China.</title>
        <authorList>
            <person name="Svensson D."/>
            <person name="Ohrman C."/>
            <person name="Backman S."/>
            <person name="Karlsson E."/>
            <person name="Nilsson E."/>
            <person name="Bystrom M."/>
            <person name="Larkeryd A."/>
            <person name="Stenberg P."/>
            <person name="Scholtz H.C."/>
            <person name="Forsman M."/>
            <person name="Sjodin A."/>
        </authorList>
    </citation>
    <scope>NUCLEOTIDE SEQUENCE [LARGE SCALE GENOMIC DNA]</scope>
    <source>
        <strain evidence="2 3">08HL01032</strain>
    </source>
</reference>
<dbReference type="OrthoDB" id="9769367at2"/>
<accession>A0A0A8E5T9</accession>
<dbReference type="GO" id="GO:0008641">
    <property type="term" value="F:ubiquitin-like modifier activating enzyme activity"/>
    <property type="evidence" value="ECO:0007669"/>
    <property type="project" value="InterPro"/>
</dbReference>
<dbReference type="Proteomes" id="UP000031104">
    <property type="component" value="Chromosome"/>
</dbReference>
<dbReference type="InterPro" id="IPR035985">
    <property type="entry name" value="Ubiquitin-activating_enz"/>
</dbReference>
<dbReference type="Pfam" id="PF16653">
    <property type="entry name" value="Sacchrp_dh_C"/>
    <property type="match status" value="1"/>
</dbReference>
<dbReference type="RefSeq" id="WP_039124556.1">
    <property type="nucleotide sequence ID" value="NZ_CP010427.1"/>
</dbReference>
<dbReference type="SUPFAM" id="SSF69572">
    <property type="entry name" value="Activating enzymes of the ubiquitin-like proteins"/>
    <property type="match status" value="1"/>
</dbReference>
<dbReference type="AlphaFoldDB" id="A0A0A8E5T9"/>